<dbReference type="PANTHER" id="PTHR30537:SF5">
    <property type="entry name" value="HTH-TYPE TRANSCRIPTIONAL ACTIVATOR TTDR-RELATED"/>
    <property type="match status" value="1"/>
</dbReference>
<reference evidence="6 7" key="1">
    <citation type="submission" date="2017-06" db="EMBL/GenBank/DDBJ databases">
        <authorList>
            <consortium name="Pathogen Informatics"/>
        </authorList>
    </citation>
    <scope>NUCLEOTIDE SEQUENCE [LARGE SCALE GENOMIC DNA]</scope>
    <source>
        <strain evidence="6 7">NCTC13161</strain>
    </source>
</reference>
<evidence type="ECO:0000256" key="1">
    <source>
        <dbReference type="ARBA" id="ARBA00009437"/>
    </source>
</evidence>
<dbReference type="RefSeq" id="WP_039401115.1">
    <property type="nucleotide sequence ID" value="NZ_CABPRX010000014.1"/>
</dbReference>
<dbReference type="GO" id="GO:0003677">
    <property type="term" value="F:DNA binding"/>
    <property type="evidence" value="ECO:0007669"/>
    <property type="project" value="UniProtKB-KW"/>
</dbReference>
<dbReference type="Pfam" id="PF00126">
    <property type="entry name" value="HTH_1"/>
    <property type="match status" value="1"/>
</dbReference>
<evidence type="ECO:0000313" key="7">
    <source>
        <dbReference type="Proteomes" id="UP000215126"/>
    </source>
</evidence>
<dbReference type="PANTHER" id="PTHR30537">
    <property type="entry name" value="HTH-TYPE TRANSCRIPTIONAL REGULATOR"/>
    <property type="match status" value="1"/>
</dbReference>
<evidence type="ECO:0000256" key="2">
    <source>
        <dbReference type="ARBA" id="ARBA00023015"/>
    </source>
</evidence>
<dbReference type="AlphaFoldDB" id="A0A239SS03"/>
<dbReference type="PRINTS" id="PR00039">
    <property type="entry name" value="HTHLYSR"/>
</dbReference>
<dbReference type="InterPro" id="IPR058163">
    <property type="entry name" value="LysR-type_TF_proteobact-type"/>
</dbReference>
<dbReference type="Gene3D" id="3.40.190.290">
    <property type="match status" value="1"/>
</dbReference>
<accession>A0A239SS03</accession>
<protein>
    <submittedName>
        <fullName evidence="6">D-malate degradation protein R</fullName>
    </submittedName>
</protein>
<dbReference type="Pfam" id="PF03466">
    <property type="entry name" value="LysR_substrate"/>
    <property type="match status" value="1"/>
</dbReference>
<dbReference type="STRING" id="93222.NA29_24715"/>
<dbReference type="InterPro" id="IPR005119">
    <property type="entry name" value="LysR_subst-bd"/>
</dbReference>
<comment type="similarity">
    <text evidence="1">Belongs to the LysR transcriptional regulatory family.</text>
</comment>
<keyword evidence="4" id="KW-0804">Transcription</keyword>
<proteinExistence type="inferred from homology"/>
<dbReference type="InterPro" id="IPR036390">
    <property type="entry name" value="WH_DNA-bd_sf"/>
</dbReference>
<dbReference type="OrthoDB" id="8885940at2"/>
<evidence type="ECO:0000256" key="4">
    <source>
        <dbReference type="ARBA" id="ARBA00023163"/>
    </source>
</evidence>
<dbReference type="GO" id="GO:0003700">
    <property type="term" value="F:DNA-binding transcription factor activity"/>
    <property type="evidence" value="ECO:0007669"/>
    <property type="project" value="InterPro"/>
</dbReference>
<dbReference type="SUPFAM" id="SSF46785">
    <property type="entry name" value="Winged helix' DNA-binding domain"/>
    <property type="match status" value="1"/>
</dbReference>
<dbReference type="Gene3D" id="1.10.10.10">
    <property type="entry name" value="Winged helix-like DNA-binding domain superfamily/Winged helix DNA-binding domain"/>
    <property type="match status" value="1"/>
</dbReference>
<feature type="domain" description="HTH lysR-type" evidence="5">
    <location>
        <begin position="1"/>
        <end position="59"/>
    </location>
</feature>
<evidence type="ECO:0000313" key="6">
    <source>
        <dbReference type="EMBL" id="SNU88197.1"/>
    </source>
</evidence>
<dbReference type="EMBL" id="LT906435">
    <property type="protein sequence ID" value="SNU88197.1"/>
    <property type="molecule type" value="Genomic_DNA"/>
</dbReference>
<dbReference type="Proteomes" id="UP000215126">
    <property type="component" value="Chromosome 1"/>
</dbReference>
<dbReference type="KEGG" id="pspu:NA29_24715"/>
<organism evidence="6 7">
    <name type="scientific">Pandoraea sputorum</name>
    <dbReference type="NCBI Taxonomy" id="93222"/>
    <lineage>
        <taxon>Bacteria</taxon>
        <taxon>Pseudomonadati</taxon>
        <taxon>Pseudomonadota</taxon>
        <taxon>Betaproteobacteria</taxon>
        <taxon>Burkholderiales</taxon>
        <taxon>Burkholderiaceae</taxon>
        <taxon>Pandoraea</taxon>
    </lineage>
</organism>
<keyword evidence="3" id="KW-0238">DNA-binding</keyword>
<dbReference type="InterPro" id="IPR036388">
    <property type="entry name" value="WH-like_DNA-bd_sf"/>
</dbReference>
<sequence length="294" mass="32189">MDRLRAIAAFVRAVDLGGLSAAARELHTTQPTVSKLVAALEHQLGVRLLERSSSRTTPTDEGLRFLSSARQLLADYDEAVADLGQRIREPRGLVRISAPVALGVLHLNKLMLQALDAHPQLQIELLLEDRFVDPVEERIDLAVRIGGALPPDLVAQPVAVWPRYVVASASYLERNGHPRRPAELLKHGFLRYTGPDGAVVLSAKDGSTTSVDVPTRYRVNSAIALLEAVRAGAGLTLQPSWMVDALIRRGELVRLLPQWTGPAQTAHLIHAPRRRQAMRVQVMMDLLLASMPAL</sequence>
<dbReference type="InterPro" id="IPR000847">
    <property type="entry name" value="LysR_HTH_N"/>
</dbReference>
<dbReference type="FunFam" id="1.10.10.10:FF:000001">
    <property type="entry name" value="LysR family transcriptional regulator"/>
    <property type="match status" value="1"/>
</dbReference>
<dbReference type="GeneID" id="88096720"/>
<evidence type="ECO:0000259" key="5">
    <source>
        <dbReference type="PROSITE" id="PS50931"/>
    </source>
</evidence>
<keyword evidence="7" id="KW-1185">Reference proteome</keyword>
<dbReference type="CDD" id="cd08422">
    <property type="entry name" value="PBP2_CrgA_like"/>
    <property type="match status" value="1"/>
</dbReference>
<dbReference type="PROSITE" id="PS50931">
    <property type="entry name" value="HTH_LYSR"/>
    <property type="match status" value="1"/>
</dbReference>
<dbReference type="SUPFAM" id="SSF53850">
    <property type="entry name" value="Periplasmic binding protein-like II"/>
    <property type="match status" value="1"/>
</dbReference>
<gene>
    <name evidence="6" type="primary">dmlR_36</name>
    <name evidence="6" type="ORF">SAMEA4530655_04130</name>
</gene>
<evidence type="ECO:0000256" key="3">
    <source>
        <dbReference type="ARBA" id="ARBA00023125"/>
    </source>
</evidence>
<keyword evidence="2" id="KW-0805">Transcription regulation</keyword>
<name>A0A239SS03_9BURK</name>